<accession>S5ZB92</accession>
<feature type="region of interest" description="Disordered" evidence="1">
    <location>
        <begin position="13"/>
        <end position="35"/>
    </location>
</feature>
<dbReference type="PROSITE" id="PS50965">
    <property type="entry name" value="NERD"/>
    <property type="match status" value="1"/>
</dbReference>
<protein>
    <recommendedName>
        <fullName evidence="2">NERD domain-containing protein</fullName>
    </recommendedName>
</protein>
<dbReference type="KEGG" id="tlt:OCC_14245"/>
<dbReference type="InterPro" id="IPR011528">
    <property type="entry name" value="NERD"/>
</dbReference>
<dbReference type="PaxDb" id="523849-OCC_14245"/>
<name>S5ZB92_THELN</name>
<dbReference type="Proteomes" id="UP000015502">
    <property type="component" value="Chromosome"/>
</dbReference>
<dbReference type="HOGENOM" id="CLU_3362633_0_0_2"/>
<evidence type="ECO:0000313" key="3">
    <source>
        <dbReference type="EMBL" id="AGT34328.1"/>
    </source>
</evidence>
<feature type="compositionally biased region" description="Basic and acidic residues" evidence="1">
    <location>
        <begin position="25"/>
        <end position="35"/>
    </location>
</feature>
<dbReference type="STRING" id="523849.OCC_14245"/>
<sequence>MGIIVITSKRLEGGPPLHLGGASPVRRDESLHRPI</sequence>
<feature type="domain" description="NERD" evidence="2">
    <location>
        <begin position="1"/>
        <end position="35"/>
    </location>
</feature>
<organism evidence="3 4">
    <name type="scientific">Thermococcus litoralis (strain ATCC 51850 / DSM 5473 / JCM 8560 / NS-C)</name>
    <dbReference type="NCBI Taxonomy" id="523849"/>
    <lineage>
        <taxon>Archaea</taxon>
        <taxon>Methanobacteriati</taxon>
        <taxon>Methanobacteriota</taxon>
        <taxon>Thermococci</taxon>
        <taxon>Thermococcales</taxon>
        <taxon>Thermococcaceae</taxon>
        <taxon>Thermococcus</taxon>
    </lineage>
</organism>
<proteinExistence type="predicted"/>
<evidence type="ECO:0000259" key="2">
    <source>
        <dbReference type="PROSITE" id="PS50965"/>
    </source>
</evidence>
<evidence type="ECO:0000313" key="4">
    <source>
        <dbReference type="Proteomes" id="UP000015502"/>
    </source>
</evidence>
<evidence type="ECO:0000256" key="1">
    <source>
        <dbReference type="SAM" id="MobiDB-lite"/>
    </source>
</evidence>
<dbReference type="EMBL" id="CP006670">
    <property type="protein sequence ID" value="AGT34328.1"/>
    <property type="molecule type" value="Genomic_DNA"/>
</dbReference>
<dbReference type="AlphaFoldDB" id="S5ZB92"/>
<keyword evidence="4" id="KW-1185">Reference proteome</keyword>
<reference evidence="3 4" key="1">
    <citation type="journal article" date="2012" name="J. Bacteriol.">
        <title>Genome sequence of the model hyperthermophilic archaeon Thermococcus litoralis NS-C.</title>
        <authorList>
            <person name="Gardner A.F."/>
            <person name="Kumar S."/>
            <person name="Perler F.B."/>
        </authorList>
    </citation>
    <scope>NUCLEOTIDE SEQUENCE [LARGE SCALE GENOMIC DNA]</scope>
    <source>
        <strain evidence="4">ATCC 51850 / DSM 5473 / JCM 8560 / NS-C</strain>
    </source>
</reference>
<gene>
    <name evidence="3" type="ORF">OCC_14245</name>
</gene>